<dbReference type="InterPro" id="IPR038222">
    <property type="entry name" value="DHHA2_dom_sf"/>
</dbReference>
<proteinExistence type="predicted"/>
<evidence type="ECO:0000256" key="4">
    <source>
        <dbReference type="ARBA" id="ARBA00023211"/>
    </source>
</evidence>
<feature type="domain" description="DHHA2" evidence="5">
    <location>
        <begin position="266"/>
        <end position="438"/>
    </location>
</feature>
<dbReference type="Gene3D" id="3.10.310.20">
    <property type="entry name" value="DHHA2 domain"/>
    <property type="match status" value="1"/>
</dbReference>
<dbReference type="RefSeq" id="XP_027614324.1">
    <property type="nucleotide sequence ID" value="XM_027758523.1"/>
</dbReference>
<dbReference type="GO" id="GO:0046872">
    <property type="term" value="F:metal ion binding"/>
    <property type="evidence" value="ECO:0007669"/>
    <property type="project" value="UniProtKB-KW"/>
</dbReference>
<dbReference type="SMART" id="SM01131">
    <property type="entry name" value="DHHA2"/>
    <property type="match status" value="1"/>
</dbReference>
<sequence>MSSMDLREPSPSDASDALSEFLSRQKERYLDAVARGTAGEWTVVMGNEAGDLDSLASAIAYAYYAGVVSKHAPTIPLVQTPREDLHLRAENLHALALAGVDPALLLTISDLPSSSSSSPFPSTKFVLVDHNRLAPAFSHPSARVVAVVDHHADEGLYADTADPRLIEVPTGSCASIVARLLQHTGMRIPRELATLLLCSILVDTGGLKPGGKAEDADRAAAAFLAPLSTLSLTCQNEALIQTETQITTQDASSEELHAVAPIQALNATLQTRKASVAHLGTRDLLRRDYKEYTYTLPRGADVCVGLASVPVGLHAWLSREPGGAFGTEAEAWMRTRELDVLGVLTSFRDAESEHSGKSGRGKHRREQLYVVRDKALAETLFSGLEESEELKLKRRKWKDYDLTKEKVGFGGDVAVRVWKQKNVDATRKTTAPLVKSIIEGEGRGKGASL</sequence>
<keyword evidence="3" id="KW-0378">Hydrolase</keyword>
<evidence type="ECO:0000256" key="1">
    <source>
        <dbReference type="ARBA" id="ARBA00001936"/>
    </source>
</evidence>
<keyword evidence="4" id="KW-0464">Manganese</keyword>
<evidence type="ECO:0000313" key="7">
    <source>
        <dbReference type="Proteomes" id="UP000287166"/>
    </source>
</evidence>
<dbReference type="PANTHER" id="PTHR12112">
    <property type="entry name" value="BNIP - RELATED"/>
    <property type="match status" value="1"/>
</dbReference>
<evidence type="ECO:0000313" key="6">
    <source>
        <dbReference type="EMBL" id="GBE83411.1"/>
    </source>
</evidence>
<dbReference type="GO" id="GO:0004309">
    <property type="term" value="F:exopolyphosphatase activity"/>
    <property type="evidence" value="ECO:0007669"/>
    <property type="project" value="TreeGrafter"/>
</dbReference>
<dbReference type="GeneID" id="38780328"/>
<dbReference type="EMBL" id="BFAD01000005">
    <property type="protein sequence ID" value="GBE83411.1"/>
    <property type="molecule type" value="Genomic_DNA"/>
</dbReference>
<dbReference type="InterPro" id="IPR038763">
    <property type="entry name" value="DHH_sf"/>
</dbReference>
<gene>
    <name evidence="6" type="ORF">SCP_0504590</name>
</gene>
<comment type="caution">
    <text evidence="6">The sequence shown here is derived from an EMBL/GenBank/DDBJ whole genome shotgun (WGS) entry which is preliminary data.</text>
</comment>
<organism evidence="6 7">
    <name type="scientific">Sparassis crispa</name>
    <dbReference type="NCBI Taxonomy" id="139825"/>
    <lineage>
        <taxon>Eukaryota</taxon>
        <taxon>Fungi</taxon>
        <taxon>Dikarya</taxon>
        <taxon>Basidiomycota</taxon>
        <taxon>Agaricomycotina</taxon>
        <taxon>Agaricomycetes</taxon>
        <taxon>Polyporales</taxon>
        <taxon>Sparassidaceae</taxon>
        <taxon>Sparassis</taxon>
    </lineage>
</organism>
<keyword evidence="2" id="KW-0479">Metal-binding</keyword>
<dbReference type="STRING" id="139825.A0A401GME1"/>
<comment type="cofactor">
    <cofactor evidence="1">
        <name>Mn(2+)</name>
        <dbReference type="ChEBI" id="CHEBI:29035"/>
    </cofactor>
</comment>
<dbReference type="InterPro" id="IPR001667">
    <property type="entry name" value="DDH_dom"/>
</dbReference>
<dbReference type="GO" id="GO:0005737">
    <property type="term" value="C:cytoplasm"/>
    <property type="evidence" value="ECO:0007669"/>
    <property type="project" value="InterPro"/>
</dbReference>
<dbReference type="AlphaFoldDB" id="A0A401GME1"/>
<name>A0A401GME1_9APHY</name>
<evidence type="ECO:0000256" key="3">
    <source>
        <dbReference type="ARBA" id="ARBA00022801"/>
    </source>
</evidence>
<dbReference type="Pfam" id="PF02833">
    <property type="entry name" value="DHHA2"/>
    <property type="match status" value="1"/>
</dbReference>
<dbReference type="Gene3D" id="3.90.1640.10">
    <property type="entry name" value="inorganic pyrophosphatase (n-terminal core)"/>
    <property type="match status" value="1"/>
</dbReference>
<dbReference type="SUPFAM" id="SSF64182">
    <property type="entry name" value="DHH phosphoesterases"/>
    <property type="match status" value="1"/>
</dbReference>
<dbReference type="OrthoDB" id="374045at2759"/>
<accession>A0A401GME1</accession>
<reference evidence="6 7" key="1">
    <citation type="journal article" date="2018" name="Sci. Rep.">
        <title>Genome sequence of the cauliflower mushroom Sparassis crispa (Hanabiratake) and its association with beneficial usage.</title>
        <authorList>
            <person name="Kiyama R."/>
            <person name="Furutani Y."/>
            <person name="Kawaguchi K."/>
            <person name="Nakanishi T."/>
        </authorList>
    </citation>
    <scope>NUCLEOTIDE SEQUENCE [LARGE SCALE GENOMIC DNA]</scope>
</reference>
<evidence type="ECO:0000256" key="2">
    <source>
        <dbReference type="ARBA" id="ARBA00022723"/>
    </source>
</evidence>
<protein>
    <submittedName>
        <fullName evidence="6">DHH phosphoesterase</fullName>
    </submittedName>
</protein>
<dbReference type="Proteomes" id="UP000287166">
    <property type="component" value="Unassembled WGS sequence"/>
</dbReference>
<dbReference type="Pfam" id="PF01368">
    <property type="entry name" value="DHH"/>
    <property type="match status" value="1"/>
</dbReference>
<dbReference type="FunCoup" id="A0A401GME1">
    <property type="interactions" value="229"/>
</dbReference>
<keyword evidence="7" id="KW-1185">Reference proteome</keyword>
<dbReference type="InterPro" id="IPR004097">
    <property type="entry name" value="DHHA2"/>
</dbReference>
<dbReference type="InParanoid" id="A0A401GME1"/>
<evidence type="ECO:0000259" key="5">
    <source>
        <dbReference type="SMART" id="SM01131"/>
    </source>
</evidence>
<dbReference type="PANTHER" id="PTHR12112:SF39">
    <property type="entry name" value="EG:152A3.5 PROTEIN (FBGN0003116_PN PROTEIN)"/>
    <property type="match status" value="1"/>
</dbReference>